<feature type="region of interest" description="Disordered" evidence="1">
    <location>
        <begin position="262"/>
        <end position="306"/>
    </location>
</feature>
<dbReference type="STRING" id="52586.A0A0B1P9N8"/>
<comment type="caution">
    <text evidence="2">The sequence shown here is derived from an EMBL/GenBank/DDBJ whole genome shotgun (WGS) entry which is preliminary data.</text>
</comment>
<keyword evidence="3" id="KW-1185">Reference proteome</keyword>
<protein>
    <submittedName>
        <fullName evidence="2">Putative pak-box p21-rho-binding protein</fullName>
    </submittedName>
</protein>
<dbReference type="OrthoDB" id="3597067at2759"/>
<name>A0A0B1P9N8_UNCNE</name>
<accession>A0A0B1P9N8</accession>
<dbReference type="HOGENOM" id="CLU_518949_0_0_1"/>
<proteinExistence type="predicted"/>
<organism evidence="2 3">
    <name type="scientific">Uncinula necator</name>
    <name type="common">Grape powdery mildew</name>
    <dbReference type="NCBI Taxonomy" id="52586"/>
    <lineage>
        <taxon>Eukaryota</taxon>
        <taxon>Fungi</taxon>
        <taxon>Dikarya</taxon>
        <taxon>Ascomycota</taxon>
        <taxon>Pezizomycotina</taxon>
        <taxon>Leotiomycetes</taxon>
        <taxon>Erysiphales</taxon>
        <taxon>Erysiphaceae</taxon>
        <taxon>Erysiphe</taxon>
    </lineage>
</organism>
<feature type="compositionally biased region" description="Polar residues" evidence="1">
    <location>
        <begin position="286"/>
        <end position="296"/>
    </location>
</feature>
<evidence type="ECO:0000313" key="3">
    <source>
        <dbReference type="Proteomes" id="UP000030854"/>
    </source>
</evidence>
<gene>
    <name evidence="2" type="ORF">EV44_g6474</name>
</gene>
<reference evidence="2 3" key="1">
    <citation type="journal article" date="2014" name="BMC Genomics">
        <title>Adaptive genomic structural variation in the grape powdery mildew pathogen, Erysiphe necator.</title>
        <authorList>
            <person name="Jones L."/>
            <person name="Riaz S."/>
            <person name="Morales-Cruz A."/>
            <person name="Amrine K.C."/>
            <person name="McGuire B."/>
            <person name="Gubler W.D."/>
            <person name="Walker M.A."/>
            <person name="Cantu D."/>
        </authorList>
    </citation>
    <scope>NUCLEOTIDE SEQUENCE [LARGE SCALE GENOMIC DNA]</scope>
    <source>
        <strain evidence="3">c</strain>
    </source>
</reference>
<sequence>MLFRGKPTTCSDSYPTQHEHCYLKRDNLETLHSTISNREYSHSVADGLHLPELMRSQTEEYRNAIHLGKNYIRTKTLTSIYHPTESRDISCKENLALTRQVSNHLDTTSTNSRESGHGLVSRFSRTTWKEKKERFLGHVSRSSTSNFIPRDANLTDKSHAEFTNSCNSISTPYNVRHLKPTKYDSVTYVTQRVPTELASDPSIHNSLHNRMDSERQAFRVDDLHFENFPFETLGTQVYDDSRPISVVGKLGARQRAVLRKKRIPCENKASSQPYNEGRMAQHKSETSLLSPASQMDSLPARKSSRTSSNNDLLFLASNKSCTRSEWDSSSPPRGSKVSNSQIKSEHKEYLYSKYHDNLIKVGEDSWPLPNSTNSSCYKVDLPDVEEEEEDFLPGVKQVTSLVQNSGSLDFDEKILRCIEDLESISEIGSPAEWDPLQIKRNSSIGESLSICSDMEIGSWESDIDWCYENELEADCDYRWTEEEAKECSVEASKTHGDMQAPQLLLQVDEPLCRKNYCPSLFVVIS</sequence>
<feature type="region of interest" description="Disordered" evidence="1">
    <location>
        <begin position="322"/>
        <end position="342"/>
    </location>
</feature>
<dbReference type="EMBL" id="JNVN01000418">
    <property type="protein sequence ID" value="KHJ35397.1"/>
    <property type="molecule type" value="Genomic_DNA"/>
</dbReference>
<dbReference type="AlphaFoldDB" id="A0A0B1P9N8"/>
<evidence type="ECO:0000313" key="2">
    <source>
        <dbReference type="EMBL" id="KHJ35397.1"/>
    </source>
</evidence>
<evidence type="ECO:0000256" key="1">
    <source>
        <dbReference type="SAM" id="MobiDB-lite"/>
    </source>
</evidence>
<dbReference type="Proteomes" id="UP000030854">
    <property type="component" value="Unassembled WGS sequence"/>
</dbReference>